<keyword evidence="3" id="KW-1185">Reference proteome</keyword>
<feature type="region of interest" description="Disordered" evidence="1">
    <location>
        <begin position="134"/>
        <end position="153"/>
    </location>
</feature>
<evidence type="ECO:0000313" key="2">
    <source>
        <dbReference type="EMBL" id="BEI88994.1"/>
    </source>
</evidence>
<feature type="compositionally biased region" description="Basic and acidic residues" evidence="1">
    <location>
        <begin position="95"/>
        <end position="106"/>
    </location>
</feature>
<reference evidence="2" key="1">
    <citation type="journal article" date="2023" name="BMC Genomics">
        <title>Chromosome-level genome assemblies of Cutaneotrichosporon spp. (Trichosporonales, Basidiomycota) reveal imbalanced evolution between nucleotide sequences and chromosome synteny.</title>
        <authorList>
            <person name="Kobayashi Y."/>
            <person name="Kayamori A."/>
            <person name="Aoki K."/>
            <person name="Shiwa Y."/>
            <person name="Matsutani M."/>
            <person name="Fujita N."/>
            <person name="Sugita T."/>
            <person name="Iwasaki W."/>
            <person name="Tanaka N."/>
            <person name="Takashima M."/>
        </authorList>
    </citation>
    <scope>NUCLEOTIDE SEQUENCE</scope>
    <source>
        <strain evidence="2">HIS019</strain>
    </source>
</reference>
<evidence type="ECO:0000313" key="3">
    <source>
        <dbReference type="Proteomes" id="UP001233271"/>
    </source>
</evidence>
<name>A0AA48I3L1_9TREE</name>
<feature type="region of interest" description="Disordered" evidence="1">
    <location>
        <begin position="95"/>
        <end position="127"/>
    </location>
</feature>
<sequence length="153" mass="16651">MASPATPPCSGECLDRAFDNARQTLEDDSYIFDYIKEGGSLSPDEAAMLRARVKVFRPRLEYARAAVLRHSQLIDQWIKVNERFASLVDLEEEVVGSKDEELEASKVEGQTDQGSGGEEGGEVTAQVTGEVTTQAMEVDGAVPPEATTEVVEE</sequence>
<proteinExistence type="predicted"/>
<evidence type="ECO:0000256" key="1">
    <source>
        <dbReference type="SAM" id="MobiDB-lite"/>
    </source>
</evidence>
<dbReference type="RefSeq" id="XP_060454260.1">
    <property type="nucleotide sequence ID" value="XM_060597359.1"/>
</dbReference>
<feature type="compositionally biased region" description="Low complexity" evidence="1">
    <location>
        <begin position="141"/>
        <end position="153"/>
    </location>
</feature>
<dbReference type="KEGG" id="ccac:CcaHIS019_0203560"/>
<dbReference type="Proteomes" id="UP001233271">
    <property type="component" value="Chromosome 2"/>
</dbReference>
<dbReference type="EMBL" id="AP028213">
    <property type="protein sequence ID" value="BEI88994.1"/>
    <property type="molecule type" value="Genomic_DNA"/>
</dbReference>
<protein>
    <submittedName>
        <fullName evidence="2">Uncharacterized protein</fullName>
    </submittedName>
</protein>
<organism evidence="2 3">
    <name type="scientific">Cutaneotrichosporon cavernicola</name>
    <dbReference type="NCBI Taxonomy" id="279322"/>
    <lineage>
        <taxon>Eukaryota</taxon>
        <taxon>Fungi</taxon>
        <taxon>Dikarya</taxon>
        <taxon>Basidiomycota</taxon>
        <taxon>Agaricomycotina</taxon>
        <taxon>Tremellomycetes</taxon>
        <taxon>Trichosporonales</taxon>
        <taxon>Trichosporonaceae</taxon>
        <taxon>Cutaneotrichosporon</taxon>
    </lineage>
</organism>
<gene>
    <name evidence="2" type="ORF">CcaverHIS019_0203560</name>
</gene>
<dbReference type="GeneID" id="85492865"/>
<dbReference type="AlphaFoldDB" id="A0AA48I3L1"/>
<accession>A0AA48I3L1</accession>